<dbReference type="InterPro" id="IPR004087">
    <property type="entry name" value="KH_dom"/>
</dbReference>
<dbReference type="SMART" id="SM00316">
    <property type="entry name" value="S1"/>
    <property type="match status" value="1"/>
</dbReference>
<organism evidence="11 12">
    <name type="scientific">Candidatus Sulfuritelmatomonas gaucii</name>
    <dbReference type="NCBI Taxonomy" id="2043161"/>
    <lineage>
        <taxon>Bacteria</taxon>
        <taxon>Pseudomonadati</taxon>
        <taxon>Acidobacteriota</taxon>
        <taxon>Terriglobia</taxon>
        <taxon>Terriglobales</taxon>
        <taxon>Acidobacteriaceae</taxon>
        <taxon>Candidatus Sulfuritelmatomonas</taxon>
    </lineage>
</organism>
<dbReference type="SUPFAM" id="SSF46915">
    <property type="entry name" value="Polynucleotide phosphorylase/guanosine pentaphosphate synthase (PNPase/GPSI), domain 3"/>
    <property type="match status" value="1"/>
</dbReference>
<comment type="subcellular location">
    <subcellularLocation>
        <location evidence="8">Cytoplasm</location>
    </subcellularLocation>
</comment>
<feature type="region of interest" description="Disordered" evidence="9">
    <location>
        <begin position="704"/>
        <end position="817"/>
    </location>
</feature>
<dbReference type="Pfam" id="PF01138">
    <property type="entry name" value="RNase_PH"/>
    <property type="match status" value="2"/>
</dbReference>
<dbReference type="Proteomes" id="UP000239735">
    <property type="component" value="Unassembled WGS sequence"/>
</dbReference>
<dbReference type="Gene3D" id="2.40.50.140">
    <property type="entry name" value="Nucleic acid-binding proteins"/>
    <property type="match status" value="1"/>
</dbReference>
<feature type="compositionally biased region" description="Gly residues" evidence="9">
    <location>
        <begin position="805"/>
        <end position="817"/>
    </location>
</feature>
<keyword evidence="5 8" id="KW-0479">Metal-binding</keyword>
<dbReference type="CDD" id="cd04472">
    <property type="entry name" value="S1_PNPase"/>
    <property type="match status" value="1"/>
</dbReference>
<reference evidence="12" key="1">
    <citation type="submission" date="2018-02" db="EMBL/GenBank/DDBJ databases">
        <authorList>
            <person name="Hausmann B."/>
        </authorList>
    </citation>
    <scope>NUCLEOTIDE SEQUENCE [LARGE SCALE GENOMIC DNA]</scope>
    <source>
        <strain evidence="12">Peat soil MAG SbA5</strain>
    </source>
</reference>
<name>A0A2N9L7I4_9BACT</name>
<dbReference type="InterPro" id="IPR015848">
    <property type="entry name" value="PNPase_PH_RNA-bd_bac/org-type"/>
</dbReference>
<dbReference type="SUPFAM" id="SSF50249">
    <property type="entry name" value="Nucleic acid-binding proteins"/>
    <property type="match status" value="1"/>
</dbReference>
<dbReference type="CDD" id="cd11363">
    <property type="entry name" value="RNase_PH_PNPase_1"/>
    <property type="match status" value="1"/>
</dbReference>
<comment type="similarity">
    <text evidence="1 8">Belongs to the polyribonucleotide nucleotidyltransferase family.</text>
</comment>
<dbReference type="AlphaFoldDB" id="A0A2N9L7I4"/>
<dbReference type="GO" id="GO:0005829">
    <property type="term" value="C:cytosol"/>
    <property type="evidence" value="ECO:0007669"/>
    <property type="project" value="TreeGrafter"/>
</dbReference>
<dbReference type="HAMAP" id="MF_01595">
    <property type="entry name" value="PNPase"/>
    <property type="match status" value="1"/>
</dbReference>
<dbReference type="InterPro" id="IPR020568">
    <property type="entry name" value="Ribosomal_Su5_D2-typ_SF"/>
</dbReference>
<evidence type="ECO:0000313" key="11">
    <source>
        <dbReference type="EMBL" id="SPE19257.1"/>
    </source>
</evidence>
<dbReference type="Pfam" id="PF00013">
    <property type="entry name" value="KH_1"/>
    <property type="match status" value="1"/>
</dbReference>
<dbReference type="InterPro" id="IPR012340">
    <property type="entry name" value="NA-bd_OB-fold"/>
</dbReference>
<evidence type="ECO:0000256" key="6">
    <source>
        <dbReference type="ARBA" id="ARBA00022842"/>
    </source>
</evidence>
<dbReference type="InterPro" id="IPR004088">
    <property type="entry name" value="KH_dom_type_1"/>
</dbReference>
<sequence>MSTKHEVAVELAGGKRLVFETGRMAKQASGAALVSTGETVVLATAVASQEAREGIDFFPLTVDYREYTYAGGRIPGGFIKREGRPSEKEILTARQIDRPIRPLFPDGFRNETQVIALVFSADKENDPDVVGINAAAAAVALSDIPFGATVAAVRVGRVNGEFVVNPTYAERAATTVNIMVVGHKDGIVMIESGAKEETEEVVLGAIAFAHDEIKKIVAAIDELVAKAGKPKRAFTPPEFDEAYYNDLKAKIGDRLKDALDTKTHGKIESYALIDGIKKELAAGLPAEDPEAKKKLGHYYEILRERLFREQVTKERIRPDRRAFDEIRPISIETGVLPRTHGSALFTRGETQALVTATLGTMDDSQRLESYEGEQRKAFMLHYNFPPFSVGETGRMTGVGRREVGHGALAERAISAILPGADESPYSIRIVSDILESNGSSSMASVCGASLALFDAGIQMKGAVAGVAMGLVKEGDDYAILTDIAGAEDHYGDMDFKVAGTRKGITALQMDIKIGGLTREILEQAMEQARRGRLFILDKMDAVLDGPRVERSKYAPRIETVMIPTDKIRDLIGKGGATIRGIVEQTGAKIDVDDTGKVSVASSDADGLRKALAIISDLTAVPEVGKTYLGKVVRIAEFGAFVELFPGTDGLLHISEIAEHRVKEVKDELREGDQVMVKVLAIEGNRIKLSRKALIKEQKAKLAHSAPAETEYSEAPPAPPVAAPVRPRHEFDERQPSSNQSTILIEGGEEFEGENGVEFDEENEPNFNRVDRPAVPAGQQFGGGGRPGGGGTGSGGGGRRRRRRGGGGGGRGPGGGQR</sequence>
<dbReference type="Gene3D" id="3.30.1370.10">
    <property type="entry name" value="K Homology domain, type 1"/>
    <property type="match status" value="1"/>
</dbReference>
<keyword evidence="6 8" id="KW-0460">Magnesium</keyword>
<dbReference type="PROSITE" id="PS50126">
    <property type="entry name" value="S1"/>
    <property type="match status" value="1"/>
</dbReference>
<evidence type="ECO:0000313" key="12">
    <source>
        <dbReference type="Proteomes" id="UP000239735"/>
    </source>
</evidence>
<evidence type="ECO:0000256" key="4">
    <source>
        <dbReference type="ARBA" id="ARBA00022695"/>
    </source>
</evidence>
<feature type="compositionally biased region" description="Gly residues" evidence="9">
    <location>
        <begin position="779"/>
        <end position="796"/>
    </location>
</feature>
<dbReference type="GO" id="GO:0003723">
    <property type="term" value="F:RNA binding"/>
    <property type="evidence" value="ECO:0007669"/>
    <property type="project" value="UniProtKB-UniRule"/>
</dbReference>
<dbReference type="InterPro" id="IPR012162">
    <property type="entry name" value="PNPase"/>
</dbReference>
<evidence type="ECO:0000256" key="2">
    <source>
        <dbReference type="ARBA" id="ARBA00022490"/>
    </source>
</evidence>
<keyword evidence="2 8" id="KW-0963">Cytoplasm</keyword>
<feature type="compositionally biased region" description="Acidic residues" evidence="9">
    <location>
        <begin position="746"/>
        <end position="763"/>
    </location>
</feature>
<dbReference type="InterPro" id="IPR001247">
    <property type="entry name" value="ExoRNase_PH_dom1"/>
</dbReference>
<evidence type="ECO:0000256" key="3">
    <source>
        <dbReference type="ARBA" id="ARBA00022679"/>
    </source>
</evidence>
<evidence type="ECO:0000259" key="10">
    <source>
        <dbReference type="PROSITE" id="PS50126"/>
    </source>
</evidence>
<dbReference type="NCBIfam" id="NF008805">
    <property type="entry name" value="PRK11824.1"/>
    <property type="match status" value="1"/>
</dbReference>
<dbReference type="SUPFAM" id="SSF55666">
    <property type="entry name" value="Ribonuclease PH domain 2-like"/>
    <property type="match status" value="2"/>
</dbReference>
<keyword evidence="4 8" id="KW-0548">Nucleotidyltransferase</keyword>
<dbReference type="GO" id="GO:0000287">
    <property type="term" value="F:magnesium ion binding"/>
    <property type="evidence" value="ECO:0007669"/>
    <property type="project" value="UniProtKB-UniRule"/>
</dbReference>
<dbReference type="GO" id="GO:0004654">
    <property type="term" value="F:polyribonucleotide nucleotidyltransferase activity"/>
    <property type="evidence" value="ECO:0007669"/>
    <property type="project" value="UniProtKB-UniRule"/>
</dbReference>
<dbReference type="InterPro" id="IPR015847">
    <property type="entry name" value="ExoRNase_PH_dom2"/>
</dbReference>
<keyword evidence="3 8" id="KW-0808">Transferase</keyword>
<protein>
    <recommendedName>
        <fullName evidence="8">Polyribonucleotide nucleotidyltransferase</fullName>
        <ecNumber evidence="8">2.7.7.8</ecNumber>
    </recommendedName>
    <alternativeName>
        <fullName evidence="8">Polynucleotide phosphorylase</fullName>
        <shortName evidence="8">PNPase</shortName>
    </alternativeName>
</protein>
<dbReference type="InterPro" id="IPR036345">
    <property type="entry name" value="ExoRNase_PH_dom2_sf"/>
</dbReference>
<evidence type="ECO:0000256" key="7">
    <source>
        <dbReference type="ARBA" id="ARBA00022884"/>
    </source>
</evidence>
<dbReference type="OrthoDB" id="9804305at2"/>
<dbReference type="CDD" id="cd02393">
    <property type="entry name" value="KH-I_PNPase"/>
    <property type="match status" value="1"/>
</dbReference>
<keyword evidence="7 8" id="KW-0694">RNA-binding</keyword>
<feature type="binding site" evidence="8">
    <location>
        <position position="494"/>
    </location>
    <ligand>
        <name>Mg(2+)</name>
        <dbReference type="ChEBI" id="CHEBI:18420"/>
    </ligand>
</feature>
<dbReference type="PANTHER" id="PTHR11252:SF0">
    <property type="entry name" value="POLYRIBONUCLEOTIDE NUCLEOTIDYLTRANSFERASE 1, MITOCHONDRIAL"/>
    <property type="match status" value="1"/>
</dbReference>
<feature type="binding site" evidence="8">
    <location>
        <position position="488"/>
    </location>
    <ligand>
        <name>Mg(2+)</name>
        <dbReference type="ChEBI" id="CHEBI:18420"/>
    </ligand>
</feature>
<dbReference type="PANTHER" id="PTHR11252">
    <property type="entry name" value="POLYRIBONUCLEOTIDE NUCLEOTIDYLTRANSFERASE"/>
    <property type="match status" value="1"/>
</dbReference>
<dbReference type="Pfam" id="PF00575">
    <property type="entry name" value="S1"/>
    <property type="match status" value="1"/>
</dbReference>
<evidence type="ECO:0000256" key="1">
    <source>
        <dbReference type="ARBA" id="ARBA00007404"/>
    </source>
</evidence>
<dbReference type="FunFam" id="3.30.230.70:FF:000001">
    <property type="entry name" value="Polyribonucleotide nucleotidyltransferase"/>
    <property type="match status" value="1"/>
</dbReference>
<dbReference type="GO" id="GO:0006396">
    <property type="term" value="P:RNA processing"/>
    <property type="evidence" value="ECO:0007669"/>
    <property type="project" value="InterPro"/>
</dbReference>
<feature type="domain" description="S1 motif" evidence="10">
    <location>
        <begin position="624"/>
        <end position="691"/>
    </location>
</feature>
<dbReference type="FunFam" id="3.30.1370.10:FF:000001">
    <property type="entry name" value="Polyribonucleotide nucleotidyltransferase"/>
    <property type="match status" value="1"/>
</dbReference>
<evidence type="ECO:0000256" key="5">
    <source>
        <dbReference type="ARBA" id="ARBA00022723"/>
    </source>
</evidence>
<accession>A0A2N9L7I4</accession>
<dbReference type="SUPFAM" id="SSF54791">
    <property type="entry name" value="Eukaryotic type KH-domain (KH-domain type I)"/>
    <property type="match status" value="1"/>
</dbReference>
<evidence type="ECO:0000256" key="8">
    <source>
        <dbReference type="HAMAP-Rule" id="MF_01595"/>
    </source>
</evidence>
<comment type="catalytic activity">
    <reaction evidence="8">
        <text>RNA(n+1) + phosphate = RNA(n) + a ribonucleoside 5'-diphosphate</text>
        <dbReference type="Rhea" id="RHEA:22096"/>
        <dbReference type="Rhea" id="RHEA-COMP:14527"/>
        <dbReference type="Rhea" id="RHEA-COMP:17342"/>
        <dbReference type="ChEBI" id="CHEBI:43474"/>
        <dbReference type="ChEBI" id="CHEBI:57930"/>
        <dbReference type="ChEBI" id="CHEBI:140395"/>
        <dbReference type="EC" id="2.7.7.8"/>
    </reaction>
</comment>
<dbReference type="CDD" id="cd11364">
    <property type="entry name" value="RNase_PH_PNPase_2"/>
    <property type="match status" value="1"/>
</dbReference>
<dbReference type="InterPro" id="IPR036612">
    <property type="entry name" value="KH_dom_type_1_sf"/>
</dbReference>
<dbReference type="EC" id="2.7.7.8" evidence="8"/>
<dbReference type="NCBIfam" id="TIGR03591">
    <property type="entry name" value="polynuc_phos"/>
    <property type="match status" value="1"/>
</dbReference>
<dbReference type="InterPro" id="IPR027408">
    <property type="entry name" value="PNPase/RNase_PH_dom_sf"/>
</dbReference>
<dbReference type="SMART" id="SM00322">
    <property type="entry name" value="KH"/>
    <property type="match status" value="1"/>
</dbReference>
<dbReference type="PROSITE" id="PS50084">
    <property type="entry name" value="KH_TYPE_1"/>
    <property type="match status" value="1"/>
</dbReference>
<gene>
    <name evidence="8 11" type="primary">pnp</name>
    <name evidence="11" type="ORF">SBA5_220103</name>
</gene>
<dbReference type="Gene3D" id="3.30.230.70">
    <property type="entry name" value="GHMP Kinase, N-terminal domain"/>
    <property type="match status" value="2"/>
</dbReference>
<dbReference type="Pfam" id="PF03726">
    <property type="entry name" value="PNPase"/>
    <property type="match status" value="1"/>
</dbReference>
<comment type="cofactor">
    <cofactor evidence="8">
        <name>Mg(2+)</name>
        <dbReference type="ChEBI" id="CHEBI:18420"/>
    </cofactor>
</comment>
<dbReference type="GO" id="GO:0000175">
    <property type="term" value="F:3'-5'-RNA exonuclease activity"/>
    <property type="evidence" value="ECO:0007669"/>
    <property type="project" value="TreeGrafter"/>
</dbReference>
<comment type="function">
    <text evidence="8">Involved in mRNA degradation. Catalyzes the phosphorolysis of single-stranded polyribonucleotides processively in the 3'- to 5'-direction.</text>
</comment>
<dbReference type="GO" id="GO:0006402">
    <property type="term" value="P:mRNA catabolic process"/>
    <property type="evidence" value="ECO:0007669"/>
    <property type="project" value="UniProtKB-UniRule"/>
</dbReference>
<dbReference type="InterPro" id="IPR036456">
    <property type="entry name" value="PNPase_PH_RNA-bd_sf"/>
</dbReference>
<proteinExistence type="inferred from homology"/>
<dbReference type="Pfam" id="PF03725">
    <property type="entry name" value="RNase_PH_C"/>
    <property type="match status" value="2"/>
</dbReference>
<dbReference type="EMBL" id="OKRB01000078">
    <property type="protein sequence ID" value="SPE19257.1"/>
    <property type="molecule type" value="Genomic_DNA"/>
</dbReference>
<evidence type="ECO:0000256" key="9">
    <source>
        <dbReference type="SAM" id="MobiDB-lite"/>
    </source>
</evidence>
<dbReference type="FunFam" id="3.30.230.70:FF:000002">
    <property type="entry name" value="Polyribonucleotide nucleotidyltransferase"/>
    <property type="match status" value="1"/>
</dbReference>
<dbReference type="SUPFAM" id="SSF54211">
    <property type="entry name" value="Ribosomal protein S5 domain 2-like"/>
    <property type="match status" value="2"/>
</dbReference>
<dbReference type="InterPro" id="IPR003029">
    <property type="entry name" value="S1_domain"/>
</dbReference>